<keyword evidence="1" id="KW-1133">Transmembrane helix</keyword>
<evidence type="ECO:0000256" key="1">
    <source>
        <dbReference type="SAM" id="Phobius"/>
    </source>
</evidence>
<accession>A0A511AX21</accession>
<sequence>MTIHYEVTEEDYMNFNLHYIEDSSSQKKKYWTLRILIPLMFASLMFFMGTLLFKQPIIYWLIASLGVLGLWILYFPQQYRNVIKKQRGKRQTKEADNGMLGEKSLTIGENTLTVTAKSYQTIVNLEDINSIEQYSDMIIIYYSRHFVIIIPTRYLTWEEKIIISSLN</sequence>
<name>A0A511AX21_9LACT</name>
<keyword evidence="1" id="KW-0812">Transmembrane</keyword>
<comment type="caution">
    <text evidence="2">The sequence shown here is derived from an EMBL/GenBank/DDBJ whole genome shotgun (WGS) entry which is preliminary data.</text>
</comment>
<organism evidence="2 3">
    <name type="scientific">Alkalibacterium kapii</name>
    <dbReference type="NCBI Taxonomy" id="426704"/>
    <lineage>
        <taxon>Bacteria</taxon>
        <taxon>Bacillati</taxon>
        <taxon>Bacillota</taxon>
        <taxon>Bacilli</taxon>
        <taxon>Lactobacillales</taxon>
        <taxon>Carnobacteriaceae</taxon>
        <taxon>Alkalibacterium</taxon>
    </lineage>
</organism>
<dbReference type="Proteomes" id="UP000321662">
    <property type="component" value="Unassembled WGS sequence"/>
</dbReference>
<dbReference type="OrthoDB" id="339559at2"/>
<protein>
    <recommendedName>
        <fullName evidence="4">YcxB-like protein domain-containing protein</fullName>
    </recommendedName>
</protein>
<proteinExistence type="predicted"/>
<dbReference type="AlphaFoldDB" id="A0A511AX21"/>
<dbReference type="EMBL" id="BJUY01000016">
    <property type="protein sequence ID" value="GEK91671.1"/>
    <property type="molecule type" value="Genomic_DNA"/>
</dbReference>
<feature type="transmembrane region" description="Helical" evidence="1">
    <location>
        <begin position="31"/>
        <end position="51"/>
    </location>
</feature>
<gene>
    <name evidence="2" type="ORF">AKA01nite_12930</name>
</gene>
<evidence type="ECO:0000313" key="2">
    <source>
        <dbReference type="EMBL" id="GEK91671.1"/>
    </source>
</evidence>
<keyword evidence="3" id="KW-1185">Reference proteome</keyword>
<feature type="transmembrane region" description="Helical" evidence="1">
    <location>
        <begin position="57"/>
        <end position="75"/>
    </location>
</feature>
<evidence type="ECO:0008006" key="4">
    <source>
        <dbReference type="Google" id="ProtNLM"/>
    </source>
</evidence>
<reference evidence="2 3" key="1">
    <citation type="submission" date="2019-07" db="EMBL/GenBank/DDBJ databases">
        <title>Whole genome shotgun sequence of Alkalibacterium kapii NBRC 103247.</title>
        <authorList>
            <person name="Hosoyama A."/>
            <person name="Uohara A."/>
            <person name="Ohji S."/>
            <person name="Ichikawa N."/>
        </authorList>
    </citation>
    <scope>NUCLEOTIDE SEQUENCE [LARGE SCALE GENOMIC DNA]</scope>
    <source>
        <strain evidence="2 3">NBRC 103247</strain>
    </source>
</reference>
<dbReference type="RefSeq" id="WP_146924497.1">
    <property type="nucleotide sequence ID" value="NZ_BJUY01000016.1"/>
</dbReference>
<keyword evidence="1" id="KW-0472">Membrane</keyword>
<evidence type="ECO:0000313" key="3">
    <source>
        <dbReference type="Proteomes" id="UP000321662"/>
    </source>
</evidence>